<organism evidence="18 19">
    <name type="scientific">Sporidiobolus salmonicolor</name>
    <name type="common">Yeast-like fungus</name>
    <name type="synonym">Sporobolomyces salmonicolor</name>
    <dbReference type="NCBI Taxonomy" id="5005"/>
    <lineage>
        <taxon>Eukaryota</taxon>
        <taxon>Fungi</taxon>
        <taxon>Dikarya</taxon>
        <taxon>Basidiomycota</taxon>
        <taxon>Pucciniomycotina</taxon>
        <taxon>Microbotryomycetes</taxon>
        <taxon>Sporidiobolales</taxon>
        <taxon>Sporidiobolaceae</taxon>
        <taxon>Sporobolomyces</taxon>
    </lineage>
</organism>
<evidence type="ECO:0000256" key="16">
    <source>
        <dbReference type="SAM" id="Phobius"/>
    </source>
</evidence>
<evidence type="ECO:0000256" key="4">
    <source>
        <dbReference type="ARBA" id="ARBA00022553"/>
    </source>
</evidence>
<reference evidence="19" key="1">
    <citation type="submission" date="2015-02" db="EMBL/GenBank/DDBJ databases">
        <authorList>
            <person name="Gon?alves P."/>
        </authorList>
    </citation>
    <scope>NUCLEOTIDE SEQUENCE [LARGE SCALE GENOMIC DNA]</scope>
</reference>
<keyword evidence="3" id="KW-1003">Cell membrane</keyword>
<dbReference type="GO" id="GO:0046872">
    <property type="term" value="F:metal ion binding"/>
    <property type="evidence" value="ECO:0007669"/>
    <property type="project" value="UniProtKB-KW"/>
</dbReference>
<evidence type="ECO:0000256" key="9">
    <source>
        <dbReference type="ARBA" id="ARBA00022963"/>
    </source>
</evidence>
<keyword evidence="19" id="KW-1185">Reference proteome</keyword>
<comment type="subcellular location">
    <subcellularLocation>
        <location evidence="2">Cell membrane</location>
        <topology evidence="2">Multi-pass membrane protein</topology>
    </subcellularLocation>
</comment>
<feature type="region of interest" description="Disordered" evidence="15">
    <location>
        <begin position="89"/>
        <end position="135"/>
    </location>
</feature>
<keyword evidence="6" id="KW-0479">Metal-binding</keyword>
<sequence>MFGRSGSPQDLAQITHASARPLCARSSPDCITSLSSRSPSRCCLRSPSIHGLMASSPSDELDAFSLDAPALPPSHTASCAVTPLSLPDLAESHDGASASPTNSGDTPRASSSSFSPVPPSPLPFELFPPLQPTPEAPAFPLSATWASAAPSTSAARESVPSSLPEFVFRPRLFVDLGSLTSGPGDEGLLTPPSPLGLPGAYRGWAGVQPRKSLQRGGKVDTKGKRRQRDEAVEGELLLPPPFLDDQSSKESFEGEFLSVLLSTSVLTRPNLGLLGARSARQAAQIARQHERLYALGRAPPPPFPQSLVRGLSKLVGVLGPPGGLGAIEGRTTIRGEGTGYEKQQRRRVRRAESGLKAFEVGQNVGQKVAARLRRRASEESRASERGVEADVSSSEEVRLLRPPLIAATPSLFLGSTYEDTCLSSSTGSTPPLLPVELPPPRAPLLRPFIPDSPFLPPVETPLSLDSAGEEDYFSLARRWSLRKKKMASPIPAAIEERVASTHPPPTPSTFRLSIPASPQRPYVYALFDFVVWVLIGSPPSPSSAGLDTSFASVSGLTGILIHAIGFLFFVLYHFAALIAASYTALRASGIFLYWLSLNLTGRTEISKAVVEYWGTCRAEWDKVCDQEEGGIGLSMLSTGRGLAEMAALHSMTRDRWLCDGPGHLLLLNGDEEEALDEATPRLAPHRSQRSMHRQPSLKRPTFTMHESSYRWTDDDDRDGEGLVVTSSQGSVLEGTIISSSPTKRSFRNTGMSPMLVSPRCSLPKEPPPMILDDPPLPSPSSAYLTLGSPHLPFSPPLMPVPENDDKIAALVSLLKRYCRLATASYGLHTYIVSPPTPLLTPSGATLPHRLFAHLGGLKDHHNVLHVALQKRYTGVSPSNGDEGALDAVYAPQFYLLRDDLHGEIVCTDLDGSFVNLDLPSLEPASTSASATYRIHSGILSAARHLLDPTHSPLFAKLAAILTEHSGYSLVLTGHSLGGAMASTLAVLLGTYHSTDPGGGRWLISPDSGLPAHRPLRAICFAHPTTVNAPLAARCAIGANAPLVVSLSLGSDVICRMGIPHVRAVRRSLGRLGRARKGRANVRATTPTPEDEKTEDAAGRAMASGVLTSWWRWRKLVAAENRRQGEGELEALQGAEELAALEEAAWRRRARVEGWTDGGASAEDDEDTAIPAGKSFHLDRLPPDLERKRREERRQAELVEGAEHDEGGPLLGVYEVRDPKAFYAAPVLSSDLIKAHLPKEYLDACEAL</sequence>
<feature type="compositionally biased region" description="Polar residues" evidence="15">
    <location>
        <begin position="98"/>
        <end position="109"/>
    </location>
</feature>
<evidence type="ECO:0000259" key="17">
    <source>
        <dbReference type="Pfam" id="PF01764"/>
    </source>
</evidence>
<dbReference type="GO" id="GO:0046340">
    <property type="term" value="P:diacylglycerol catabolic process"/>
    <property type="evidence" value="ECO:0007669"/>
    <property type="project" value="TreeGrafter"/>
</dbReference>
<dbReference type="PANTHER" id="PTHR45792">
    <property type="entry name" value="DIACYLGLYCEROL LIPASE HOMOLOG-RELATED"/>
    <property type="match status" value="1"/>
</dbReference>
<dbReference type="AlphaFoldDB" id="A0A0D6EME3"/>
<evidence type="ECO:0000256" key="2">
    <source>
        <dbReference type="ARBA" id="ARBA00004651"/>
    </source>
</evidence>
<dbReference type="Pfam" id="PF01764">
    <property type="entry name" value="Lipase_3"/>
    <property type="match status" value="1"/>
</dbReference>
<keyword evidence="9" id="KW-0442">Lipid degradation</keyword>
<dbReference type="OrthoDB" id="438440at2759"/>
<feature type="domain" description="Fungal lipase-type" evidence="17">
    <location>
        <begin position="921"/>
        <end position="1055"/>
    </location>
</feature>
<feature type="region of interest" description="Disordered" evidence="15">
    <location>
        <begin position="679"/>
        <end position="698"/>
    </location>
</feature>
<dbReference type="PANTHER" id="PTHR45792:SF8">
    <property type="entry name" value="DIACYLGLYCEROL LIPASE-ALPHA"/>
    <property type="match status" value="1"/>
</dbReference>
<gene>
    <name evidence="18" type="primary">SPOSA6832_02838</name>
</gene>
<feature type="compositionally biased region" description="Basic and acidic residues" evidence="15">
    <location>
        <begin position="1175"/>
        <end position="1203"/>
    </location>
</feature>
<dbReference type="InterPro" id="IPR002921">
    <property type="entry name" value="Fungal_lipase-type"/>
</dbReference>
<comment type="cofactor">
    <cofactor evidence="1">
        <name>Ca(2+)</name>
        <dbReference type="ChEBI" id="CHEBI:29108"/>
    </cofactor>
</comment>
<accession>A0A0D6EME3</accession>
<dbReference type="Proteomes" id="UP000243876">
    <property type="component" value="Unassembled WGS sequence"/>
</dbReference>
<evidence type="ECO:0000256" key="10">
    <source>
        <dbReference type="ARBA" id="ARBA00022989"/>
    </source>
</evidence>
<proteinExistence type="predicted"/>
<dbReference type="SUPFAM" id="SSF53474">
    <property type="entry name" value="alpha/beta-Hydrolases"/>
    <property type="match status" value="1"/>
</dbReference>
<feature type="compositionally biased region" description="Basic residues" evidence="15">
    <location>
        <begin position="683"/>
        <end position="696"/>
    </location>
</feature>
<evidence type="ECO:0000256" key="3">
    <source>
        <dbReference type="ARBA" id="ARBA00022475"/>
    </source>
</evidence>
<evidence type="ECO:0000256" key="6">
    <source>
        <dbReference type="ARBA" id="ARBA00022723"/>
    </source>
</evidence>
<dbReference type="InterPro" id="IPR029058">
    <property type="entry name" value="AB_hydrolase_fold"/>
</dbReference>
<name>A0A0D6EME3_SPOSA</name>
<evidence type="ECO:0000313" key="18">
    <source>
        <dbReference type="EMBL" id="CEQ41152.1"/>
    </source>
</evidence>
<dbReference type="EC" id="3.1.1.116" evidence="14"/>
<feature type="region of interest" description="Disordered" evidence="15">
    <location>
        <begin position="1075"/>
        <end position="1098"/>
    </location>
</feature>
<dbReference type="EMBL" id="CENE01000012">
    <property type="protein sequence ID" value="CEQ41152.1"/>
    <property type="molecule type" value="Genomic_DNA"/>
</dbReference>
<feature type="region of interest" description="Disordered" evidence="15">
    <location>
        <begin position="1155"/>
        <end position="1203"/>
    </location>
</feature>
<keyword evidence="8" id="KW-0106">Calcium</keyword>
<keyword evidence="10 16" id="KW-1133">Transmembrane helix</keyword>
<dbReference type="GO" id="GO:0019369">
    <property type="term" value="P:arachidonate metabolic process"/>
    <property type="evidence" value="ECO:0007669"/>
    <property type="project" value="TreeGrafter"/>
</dbReference>
<evidence type="ECO:0000256" key="11">
    <source>
        <dbReference type="ARBA" id="ARBA00023098"/>
    </source>
</evidence>
<keyword evidence="12 16" id="KW-0472">Membrane</keyword>
<feature type="transmembrane region" description="Helical" evidence="16">
    <location>
        <begin position="559"/>
        <end position="585"/>
    </location>
</feature>
<evidence type="ECO:0000256" key="12">
    <source>
        <dbReference type="ARBA" id="ARBA00023136"/>
    </source>
</evidence>
<evidence type="ECO:0000256" key="8">
    <source>
        <dbReference type="ARBA" id="ARBA00022837"/>
    </source>
</evidence>
<evidence type="ECO:0000256" key="14">
    <source>
        <dbReference type="ARBA" id="ARBA00026104"/>
    </source>
</evidence>
<evidence type="ECO:0000256" key="5">
    <source>
        <dbReference type="ARBA" id="ARBA00022692"/>
    </source>
</evidence>
<comment type="catalytic activity">
    <reaction evidence="13">
        <text>a 1,2-diacyl-sn-glycerol + H2O = a 2-acylglycerol + a fatty acid + H(+)</text>
        <dbReference type="Rhea" id="RHEA:33275"/>
        <dbReference type="ChEBI" id="CHEBI:15377"/>
        <dbReference type="ChEBI" id="CHEBI:15378"/>
        <dbReference type="ChEBI" id="CHEBI:17389"/>
        <dbReference type="ChEBI" id="CHEBI:17815"/>
        <dbReference type="ChEBI" id="CHEBI:28868"/>
        <dbReference type="EC" id="3.1.1.116"/>
    </reaction>
    <physiologicalReaction direction="left-to-right" evidence="13">
        <dbReference type="Rhea" id="RHEA:33276"/>
    </physiologicalReaction>
</comment>
<dbReference type="GO" id="GO:0005886">
    <property type="term" value="C:plasma membrane"/>
    <property type="evidence" value="ECO:0007669"/>
    <property type="project" value="UniProtKB-SubCell"/>
</dbReference>
<evidence type="ECO:0000256" key="1">
    <source>
        <dbReference type="ARBA" id="ARBA00001913"/>
    </source>
</evidence>
<dbReference type="Gene3D" id="3.40.50.1820">
    <property type="entry name" value="alpha/beta hydrolase"/>
    <property type="match status" value="1"/>
</dbReference>
<evidence type="ECO:0000256" key="7">
    <source>
        <dbReference type="ARBA" id="ARBA00022801"/>
    </source>
</evidence>
<dbReference type="GO" id="GO:0016298">
    <property type="term" value="F:lipase activity"/>
    <property type="evidence" value="ECO:0007669"/>
    <property type="project" value="TreeGrafter"/>
</dbReference>
<evidence type="ECO:0000256" key="15">
    <source>
        <dbReference type="SAM" id="MobiDB-lite"/>
    </source>
</evidence>
<evidence type="ECO:0000256" key="13">
    <source>
        <dbReference type="ARBA" id="ARBA00024531"/>
    </source>
</evidence>
<keyword evidence="7" id="KW-0378">Hydrolase</keyword>
<dbReference type="InterPro" id="IPR052214">
    <property type="entry name" value="DAG_Lipase-Related"/>
</dbReference>
<keyword evidence="5 16" id="KW-0812">Transmembrane</keyword>
<keyword evidence="11" id="KW-0443">Lipid metabolism</keyword>
<protein>
    <recommendedName>
        <fullName evidence="14">sn-1-specific diacylglycerol lipase</fullName>
        <ecNumber evidence="14">3.1.1.116</ecNumber>
    </recommendedName>
</protein>
<keyword evidence="4" id="KW-0597">Phosphoprotein</keyword>
<evidence type="ECO:0000313" key="19">
    <source>
        <dbReference type="Proteomes" id="UP000243876"/>
    </source>
</evidence>